<evidence type="ECO:0000313" key="1">
    <source>
        <dbReference type="EMBL" id="KAF2752709.1"/>
    </source>
</evidence>
<reference evidence="1" key="1">
    <citation type="journal article" date="2020" name="Stud. Mycol.">
        <title>101 Dothideomycetes genomes: a test case for predicting lifestyles and emergence of pathogens.</title>
        <authorList>
            <person name="Haridas S."/>
            <person name="Albert R."/>
            <person name="Binder M."/>
            <person name="Bloem J."/>
            <person name="Labutti K."/>
            <person name="Salamov A."/>
            <person name="Andreopoulos B."/>
            <person name="Baker S."/>
            <person name="Barry K."/>
            <person name="Bills G."/>
            <person name="Bluhm B."/>
            <person name="Cannon C."/>
            <person name="Castanera R."/>
            <person name="Culley D."/>
            <person name="Daum C."/>
            <person name="Ezra D."/>
            <person name="Gonzalez J."/>
            <person name="Henrissat B."/>
            <person name="Kuo A."/>
            <person name="Liang C."/>
            <person name="Lipzen A."/>
            <person name="Lutzoni F."/>
            <person name="Magnuson J."/>
            <person name="Mondo S."/>
            <person name="Nolan M."/>
            <person name="Ohm R."/>
            <person name="Pangilinan J."/>
            <person name="Park H.-J."/>
            <person name="Ramirez L."/>
            <person name="Alfaro M."/>
            <person name="Sun H."/>
            <person name="Tritt A."/>
            <person name="Yoshinaga Y."/>
            <person name="Zwiers L.-H."/>
            <person name="Turgeon B."/>
            <person name="Goodwin S."/>
            <person name="Spatafora J."/>
            <person name="Crous P."/>
            <person name="Grigoriev I."/>
        </authorList>
    </citation>
    <scope>NUCLEOTIDE SEQUENCE</scope>
    <source>
        <strain evidence="1">CBS 121739</strain>
    </source>
</reference>
<dbReference type="GeneID" id="54488794"/>
<dbReference type="RefSeq" id="XP_033595160.1">
    <property type="nucleotide sequence ID" value="XM_033747740.1"/>
</dbReference>
<dbReference type="Proteomes" id="UP000799437">
    <property type="component" value="Unassembled WGS sequence"/>
</dbReference>
<dbReference type="EMBL" id="ML996599">
    <property type="protein sequence ID" value="KAF2752709.1"/>
    <property type="molecule type" value="Genomic_DNA"/>
</dbReference>
<protein>
    <submittedName>
        <fullName evidence="1">Uncharacterized protein</fullName>
    </submittedName>
</protein>
<proteinExistence type="predicted"/>
<name>A0A6A6VS22_9PEZI</name>
<evidence type="ECO:0000313" key="2">
    <source>
        <dbReference type="Proteomes" id="UP000799437"/>
    </source>
</evidence>
<gene>
    <name evidence="1" type="ORF">EJ05DRAFT_505826</name>
</gene>
<dbReference type="AlphaFoldDB" id="A0A6A6VS22"/>
<accession>A0A6A6VS22</accession>
<keyword evidence="2" id="KW-1185">Reference proteome</keyword>
<sequence>MLATERFTLELRPLVWISYIFSVWLMRDCPFDSAAVTRKNGALRCRPFKATVFFTSDKADACWSYDEVEPVLGSQTHILLGRRVKSFLRALITARYNAVYQRNATQRWVRGACALSMWERL</sequence>
<organism evidence="1 2">
    <name type="scientific">Pseudovirgaria hyperparasitica</name>
    <dbReference type="NCBI Taxonomy" id="470096"/>
    <lineage>
        <taxon>Eukaryota</taxon>
        <taxon>Fungi</taxon>
        <taxon>Dikarya</taxon>
        <taxon>Ascomycota</taxon>
        <taxon>Pezizomycotina</taxon>
        <taxon>Dothideomycetes</taxon>
        <taxon>Dothideomycetes incertae sedis</taxon>
        <taxon>Acrospermales</taxon>
        <taxon>Acrospermaceae</taxon>
        <taxon>Pseudovirgaria</taxon>
    </lineage>
</organism>